<protein>
    <submittedName>
        <fullName evidence="1">Uncharacterized protein</fullName>
    </submittedName>
</protein>
<dbReference type="EMBL" id="JARQWQ010000136">
    <property type="protein sequence ID" value="KAK2548887.1"/>
    <property type="molecule type" value="Genomic_DNA"/>
</dbReference>
<sequence>MAAKDEMKEAVYALRPLRGKVEMRETITSVFEKHCTDQDVFGKVCRSRVEVGPVIGAEISMVLKSVYRRLTARMKAREPWTVTFTRDMPEEIFLSVMKVVKKAPSAFGVIHTTTNVASQLSYSKETRLLRGFSQLCNTFRESVMSYLCKQTKAPRKGNTKVIVRLDKPFVLTYMKRKQHLIVKCHYIFTNEWLFISSLTKVY</sequence>
<dbReference type="AlphaFoldDB" id="A0AAD9PTM8"/>
<name>A0AAD9PTM8_ACRCE</name>
<gene>
    <name evidence="1" type="ORF">P5673_030814</name>
</gene>
<evidence type="ECO:0000313" key="1">
    <source>
        <dbReference type="EMBL" id="KAK2548887.1"/>
    </source>
</evidence>
<dbReference type="Proteomes" id="UP001249851">
    <property type="component" value="Unassembled WGS sequence"/>
</dbReference>
<comment type="caution">
    <text evidence="1">The sequence shown here is derived from an EMBL/GenBank/DDBJ whole genome shotgun (WGS) entry which is preliminary data.</text>
</comment>
<reference evidence="1" key="2">
    <citation type="journal article" date="2023" name="Science">
        <title>Genomic signatures of disease resistance in endangered staghorn corals.</title>
        <authorList>
            <person name="Vollmer S.V."/>
            <person name="Selwyn J.D."/>
            <person name="Despard B.A."/>
            <person name="Roesel C.L."/>
        </authorList>
    </citation>
    <scope>NUCLEOTIDE SEQUENCE</scope>
    <source>
        <strain evidence="1">K2</strain>
    </source>
</reference>
<keyword evidence="2" id="KW-1185">Reference proteome</keyword>
<organism evidence="1 2">
    <name type="scientific">Acropora cervicornis</name>
    <name type="common">Staghorn coral</name>
    <dbReference type="NCBI Taxonomy" id="6130"/>
    <lineage>
        <taxon>Eukaryota</taxon>
        <taxon>Metazoa</taxon>
        <taxon>Cnidaria</taxon>
        <taxon>Anthozoa</taxon>
        <taxon>Hexacorallia</taxon>
        <taxon>Scleractinia</taxon>
        <taxon>Astrocoeniina</taxon>
        <taxon>Acroporidae</taxon>
        <taxon>Acropora</taxon>
    </lineage>
</organism>
<proteinExistence type="predicted"/>
<reference evidence="1" key="1">
    <citation type="journal article" date="2023" name="G3 (Bethesda)">
        <title>Whole genome assembly and annotation of the endangered Caribbean coral Acropora cervicornis.</title>
        <authorList>
            <person name="Selwyn J.D."/>
            <person name="Vollmer S.V."/>
        </authorList>
    </citation>
    <scope>NUCLEOTIDE SEQUENCE</scope>
    <source>
        <strain evidence="1">K2</strain>
    </source>
</reference>
<evidence type="ECO:0000313" key="2">
    <source>
        <dbReference type="Proteomes" id="UP001249851"/>
    </source>
</evidence>
<accession>A0AAD9PTM8</accession>